<protein>
    <recommendedName>
        <fullName evidence="2">Glycosyltransferase</fullName>
    </recommendedName>
</protein>
<proteinExistence type="predicted"/>
<dbReference type="EMBL" id="MN739649">
    <property type="protein sequence ID" value="QHT18186.1"/>
    <property type="molecule type" value="Genomic_DNA"/>
</dbReference>
<evidence type="ECO:0000313" key="1">
    <source>
        <dbReference type="EMBL" id="QHT18186.1"/>
    </source>
</evidence>
<accession>A0A6C0DMS0</accession>
<dbReference type="AlphaFoldDB" id="A0A6C0DMS0"/>
<name>A0A6C0DMS0_9ZZZZ</name>
<organism evidence="1">
    <name type="scientific">viral metagenome</name>
    <dbReference type="NCBI Taxonomy" id="1070528"/>
    <lineage>
        <taxon>unclassified sequences</taxon>
        <taxon>metagenomes</taxon>
        <taxon>organismal metagenomes</taxon>
    </lineage>
</organism>
<reference evidence="1" key="1">
    <citation type="journal article" date="2020" name="Nature">
        <title>Giant virus diversity and host interactions through global metagenomics.</title>
        <authorList>
            <person name="Schulz F."/>
            <person name="Roux S."/>
            <person name="Paez-Espino D."/>
            <person name="Jungbluth S."/>
            <person name="Walsh D.A."/>
            <person name="Denef V.J."/>
            <person name="McMahon K.D."/>
            <person name="Konstantinidis K.T."/>
            <person name="Eloe-Fadrosh E.A."/>
            <person name="Kyrpides N.C."/>
            <person name="Woyke T."/>
        </authorList>
    </citation>
    <scope>NUCLEOTIDE SEQUENCE</scope>
    <source>
        <strain evidence="1">GVMAG-M-3300023174-3</strain>
    </source>
</reference>
<sequence length="266" mass="30905">MKIVIIYTYYNSEVSNYNLGFFAKTELSYKPDVDYVIVINGHDCAVQLPELANLRVLRRPNEGYDFGGHNAALQYLSCENKIYDYYFFMNSGVIGPIFPHYMKNFDWKQVFIRKITGRVKVVGTTIVCLKEYDSGGYGPKVEGFFFLVDRTGLELLLAEGTVFCNHADKISAVIHGEYGVSKCMFKHGYTIDCMLTRYQGMDWSDPANWNLNWKFDKDTEEFVFPSRKNSFYGNSIDPYEVIFHKWFWHGTDTVNYDIIKKYVGES</sequence>
<evidence type="ECO:0008006" key="2">
    <source>
        <dbReference type="Google" id="ProtNLM"/>
    </source>
</evidence>